<dbReference type="PROSITE" id="PS50234">
    <property type="entry name" value="VWFA"/>
    <property type="match status" value="1"/>
</dbReference>
<feature type="domain" description="VWFA" evidence="1">
    <location>
        <begin position="75"/>
        <end position="146"/>
    </location>
</feature>
<dbReference type="OrthoDB" id="299997at2759"/>
<comment type="caution">
    <text evidence="2">The sequence shown here is derived from an EMBL/GenBank/DDBJ whole genome shotgun (WGS) entry which is preliminary data.</text>
</comment>
<dbReference type="AlphaFoldDB" id="A0A8J2L386"/>
<name>A0A8J2L386_9HEXA</name>
<sequence>LFLRSLPPTCIFNVIGFGSIFEKLHDDSVAYNQQNLDNATHYARGVPADLGGTSLIPPLDEIYNSTHQPGFLKQIFVLTDGQNDEGADAAIKLVASKKGFARVFSLGIGGDADRQLIEGIASEGGGVAEYVQPSTEKIETKVLEQLKIALRPSLLKAVPLDTTN</sequence>
<reference evidence="2" key="1">
    <citation type="submission" date="2021-06" db="EMBL/GenBank/DDBJ databases">
        <authorList>
            <person name="Hodson N. C."/>
            <person name="Mongue J. A."/>
            <person name="Jaron S. K."/>
        </authorList>
    </citation>
    <scope>NUCLEOTIDE SEQUENCE</scope>
</reference>
<keyword evidence="3" id="KW-1185">Reference proteome</keyword>
<feature type="non-terminal residue" evidence="2">
    <location>
        <position position="1"/>
    </location>
</feature>
<dbReference type="PANTHER" id="PTHR45737:SF6">
    <property type="entry name" value="VON WILLEBRAND FACTOR A DOMAIN-CONTAINING PROTEIN 5A"/>
    <property type="match status" value="1"/>
</dbReference>
<dbReference type="Pfam" id="PF13768">
    <property type="entry name" value="VWA_3"/>
    <property type="match status" value="1"/>
</dbReference>
<dbReference type="EMBL" id="CAJVCH010536534">
    <property type="protein sequence ID" value="CAG7825503.1"/>
    <property type="molecule type" value="Genomic_DNA"/>
</dbReference>
<dbReference type="PANTHER" id="PTHR45737">
    <property type="entry name" value="VON WILLEBRAND FACTOR A DOMAIN-CONTAINING PROTEIN 5A"/>
    <property type="match status" value="1"/>
</dbReference>
<evidence type="ECO:0000313" key="3">
    <source>
        <dbReference type="Proteomes" id="UP000708208"/>
    </source>
</evidence>
<evidence type="ECO:0000259" key="1">
    <source>
        <dbReference type="PROSITE" id="PS50234"/>
    </source>
</evidence>
<dbReference type="Proteomes" id="UP000708208">
    <property type="component" value="Unassembled WGS sequence"/>
</dbReference>
<proteinExistence type="predicted"/>
<evidence type="ECO:0000313" key="2">
    <source>
        <dbReference type="EMBL" id="CAG7825503.1"/>
    </source>
</evidence>
<gene>
    <name evidence="2" type="ORF">AFUS01_LOCUS35611</name>
</gene>
<accession>A0A8J2L386</accession>
<dbReference type="InterPro" id="IPR002035">
    <property type="entry name" value="VWF_A"/>
</dbReference>
<organism evidence="2 3">
    <name type="scientific">Allacma fusca</name>
    <dbReference type="NCBI Taxonomy" id="39272"/>
    <lineage>
        <taxon>Eukaryota</taxon>
        <taxon>Metazoa</taxon>
        <taxon>Ecdysozoa</taxon>
        <taxon>Arthropoda</taxon>
        <taxon>Hexapoda</taxon>
        <taxon>Collembola</taxon>
        <taxon>Symphypleona</taxon>
        <taxon>Sminthuridae</taxon>
        <taxon>Allacma</taxon>
    </lineage>
</organism>
<protein>
    <recommendedName>
        <fullName evidence="1">VWFA domain-containing protein</fullName>
    </recommendedName>
</protein>